<feature type="region of interest" description="Disordered" evidence="1">
    <location>
        <begin position="1"/>
        <end position="23"/>
    </location>
</feature>
<dbReference type="AlphaFoldDB" id="A0A9N9B9G9"/>
<evidence type="ECO:0000313" key="2">
    <source>
        <dbReference type="EMBL" id="CAG8560238.1"/>
    </source>
</evidence>
<name>A0A9N9B9G9_9GLOM</name>
<gene>
    <name evidence="2" type="ORF">CPELLU_LOCUS5164</name>
</gene>
<evidence type="ECO:0000256" key="1">
    <source>
        <dbReference type="SAM" id="MobiDB-lite"/>
    </source>
</evidence>
<feature type="compositionally biased region" description="Basic and acidic residues" evidence="1">
    <location>
        <begin position="1"/>
        <end position="10"/>
    </location>
</feature>
<comment type="caution">
    <text evidence="2">The sequence shown here is derived from an EMBL/GenBank/DDBJ whole genome shotgun (WGS) entry which is preliminary data.</text>
</comment>
<keyword evidence="3" id="KW-1185">Reference proteome</keyword>
<feature type="compositionally biased region" description="Polar residues" evidence="1">
    <location>
        <begin position="11"/>
        <end position="21"/>
    </location>
</feature>
<organism evidence="2 3">
    <name type="scientific">Cetraspora pellucida</name>
    <dbReference type="NCBI Taxonomy" id="1433469"/>
    <lineage>
        <taxon>Eukaryota</taxon>
        <taxon>Fungi</taxon>
        <taxon>Fungi incertae sedis</taxon>
        <taxon>Mucoromycota</taxon>
        <taxon>Glomeromycotina</taxon>
        <taxon>Glomeromycetes</taxon>
        <taxon>Diversisporales</taxon>
        <taxon>Gigasporaceae</taxon>
        <taxon>Cetraspora</taxon>
    </lineage>
</organism>
<dbReference type="EMBL" id="CAJVQA010002896">
    <property type="protein sequence ID" value="CAG8560238.1"/>
    <property type="molecule type" value="Genomic_DNA"/>
</dbReference>
<proteinExistence type="predicted"/>
<evidence type="ECO:0000313" key="3">
    <source>
        <dbReference type="Proteomes" id="UP000789759"/>
    </source>
</evidence>
<accession>A0A9N9B9G9</accession>
<reference evidence="2" key="1">
    <citation type="submission" date="2021-06" db="EMBL/GenBank/DDBJ databases">
        <authorList>
            <person name="Kallberg Y."/>
            <person name="Tangrot J."/>
            <person name="Rosling A."/>
        </authorList>
    </citation>
    <scope>NUCLEOTIDE SEQUENCE</scope>
    <source>
        <strain evidence="2">FL966</strain>
    </source>
</reference>
<dbReference type="Proteomes" id="UP000789759">
    <property type="component" value="Unassembled WGS sequence"/>
</dbReference>
<protein>
    <submittedName>
        <fullName evidence="2">17038_t:CDS:1</fullName>
    </submittedName>
</protein>
<sequence length="45" mass="5067">MKELTKEEKSTTGSSLSSYPNQDYIITPLTCEDPYENLGKDSHDT</sequence>